<reference evidence="3 4" key="1">
    <citation type="submission" date="2013-08" db="EMBL/GenBank/DDBJ databases">
        <title>Lactobacillus wasatchii sp. WDC04, a late gas producing bacteria isolated from aged chedder cheese.</title>
        <authorList>
            <person name="Oberg C.J."/>
            <person name="Culumber M."/>
            <person name="McMahon D.J."/>
            <person name="Broadbent J.R."/>
            <person name="Oberg T.S."/>
            <person name="Ortaki F."/>
        </authorList>
    </citation>
    <scope>NUCLEOTIDE SEQUENCE [LARGE SCALE GENOMIC DNA]</scope>
    <source>
        <strain evidence="3 4">WDC04</strain>
    </source>
</reference>
<keyword evidence="1" id="KW-0560">Oxidoreductase</keyword>
<dbReference type="Proteomes" id="UP000032279">
    <property type="component" value="Unassembled WGS sequence"/>
</dbReference>
<evidence type="ECO:0000256" key="1">
    <source>
        <dbReference type="ARBA" id="ARBA00023002"/>
    </source>
</evidence>
<proteinExistence type="predicted"/>
<comment type="caution">
    <text evidence="3">The sequence shown here is derived from an EMBL/GenBank/DDBJ whole genome shotgun (WGS) entry which is preliminary data.</text>
</comment>
<dbReference type="AlphaFoldDB" id="A0A0D1AAY3"/>
<dbReference type="OrthoDB" id="9798454at2"/>
<keyword evidence="4" id="KW-1185">Reference proteome</keyword>
<dbReference type="GO" id="GO:0010181">
    <property type="term" value="F:FMN binding"/>
    <property type="evidence" value="ECO:0007669"/>
    <property type="project" value="TreeGrafter"/>
</dbReference>
<evidence type="ECO:0000313" key="4">
    <source>
        <dbReference type="Proteomes" id="UP000032279"/>
    </source>
</evidence>
<dbReference type="InterPro" id="IPR029039">
    <property type="entry name" value="Flavoprotein-like_sf"/>
</dbReference>
<evidence type="ECO:0000313" key="3">
    <source>
        <dbReference type="EMBL" id="KIS03886.1"/>
    </source>
</evidence>
<feature type="domain" description="Flavodoxin-like fold" evidence="2">
    <location>
        <begin position="1"/>
        <end position="163"/>
    </location>
</feature>
<dbReference type="EMBL" id="AWTT01000008">
    <property type="protein sequence ID" value="KIS03886.1"/>
    <property type="molecule type" value="Genomic_DNA"/>
</dbReference>
<protein>
    <recommendedName>
        <fullName evidence="2">Flavodoxin-like fold domain-containing protein</fullName>
    </recommendedName>
</protein>
<sequence>MKTLVIVAHPKLAESTTQQLLKQSIATYENVTWHPLTELIDVVQERQLLRQADRIIFQFPLYWYSAPALLKQWQDKVLTTKFATGSSFSLAHKELGLVVSTGSASKTFQPGAAEQFTMAEILRPYEALANKTHMKYLSPLVIYQFPYLTKIEQQRLYATYQQYAANSKFDHFAGQEEWINSQLKRKINTTKKAATQQSLQQIQAVLQSNEDTLADLAMTVEMMKQDEDD</sequence>
<dbReference type="Gene3D" id="3.40.50.360">
    <property type="match status" value="1"/>
</dbReference>
<dbReference type="RefSeq" id="WP_044010247.1">
    <property type="nucleotide sequence ID" value="NZ_AWTT01000008.1"/>
</dbReference>
<dbReference type="Pfam" id="PF02525">
    <property type="entry name" value="Flavodoxin_2"/>
    <property type="match status" value="1"/>
</dbReference>
<dbReference type="PATRIC" id="fig|1335616.4.peg.533"/>
<gene>
    <name evidence="3" type="ORF">WDC_0533</name>
</gene>
<dbReference type="SUPFAM" id="SSF52218">
    <property type="entry name" value="Flavoproteins"/>
    <property type="match status" value="1"/>
</dbReference>
<organism evidence="3 4">
    <name type="scientific">Paucilactobacillus wasatchensis</name>
    <dbReference type="NCBI Taxonomy" id="1335616"/>
    <lineage>
        <taxon>Bacteria</taxon>
        <taxon>Bacillati</taxon>
        <taxon>Bacillota</taxon>
        <taxon>Bacilli</taxon>
        <taxon>Lactobacillales</taxon>
        <taxon>Lactobacillaceae</taxon>
        <taxon>Paucilactobacillus</taxon>
    </lineage>
</organism>
<evidence type="ECO:0000259" key="2">
    <source>
        <dbReference type="Pfam" id="PF02525"/>
    </source>
</evidence>
<dbReference type="GO" id="GO:0003955">
    <property type="term" value="F:NAD(P)H dehydrogenase (quinone) activity"/>
    <property type="evidence" value="ECO:0007669"/>
    <property type="project" value="TreeGrafter"/>
</dbReference>
<dbReference type="PANTHER" id="PTHR47307:SF1">
    <property type="entry name" value="GLUTATHIONE-REGULATED POTASSIUM-EFFLUX SYSTEM ANCILLARY PROTEIN KEFG"/>
    <property type="match status" value="1"/>
</dbReference>
<dbReference type="STRING" id="1335616.WDC_0533"/>
<name>A0A0D1AAY3_9LACO</name>
<dbReference type="GO" id="GO:0009055">
    <property type="term" value="F:electron transfer activity"/>
    <property type="evidence" value="ECO:0007669"/>
    <property type="project" value="TreeGrafter"/>
</dbReference>
<dbReference type="InterPro" id="IPR046980">
    <property type="entry name" value="KefG/KefF"/>
</dbReference>
<dbReference type="PANTHER" id="PTHR47307">
    <property type="entry name" value="GLUTATHIONE-REGULATED POTASSIUM-EFFLUX SYSTEM ANCILLARY PROTEIN KEFG"/>
    <property type="match status" value="1"/>
</dbReference>
<accession>A0A0D1AAY3</accession>
<dbReference type="InterPro" id="IPR003680">
    <property type="entry name" value="Flavodoxin_fold"/>
</dbReference>